<dbReference type="PANTHER" id="PTHR34501">
    <property type="entry name" value="PROTEIN YDDL-RELATED"/>
    <property type="match status" value="1"/>
</dbReference>
<evidence type="ECO:0000256" key="8">
    <source>
        <dbReference type="ARBA" id="ARBA00023114"/>
    </source>
</evidence>
<evidence type="ECO:0000256" key="9">
    <source>
        <dbReference type="ARBA" id="ARBA00023136"/>
    </source>
</evidence>
<dbReference type="Pfam" id="PF13609">
    <property type="entry name" value="Porin_4"/>
    <property type="match status" value="1"/>
</dbReference>
<dbReference type="GO" id="GO:0009279">
    <property type="term" value="C:cell outer membrane"/>
    <property type="evidence" value="ECO:0007669"/>
    <property type="project" value="UniProtKB-SubCell"/>
</dbReference>
<dbReference type="Gene3D" id="2.40.160.10">
    <property type="entry name" value="Porin"/>
    <property type="match status" value="1"/>
</dbReference>
<keyword evidence="8" id="KW-0626">Porin</keyword>
<dbReference type="PRINTS" id="PR00184">
    <property type="entry name" value="NEISSPPORIN"/>
</dbReference>
<reference evidence="13 14" key="1">
    <citation type="submission" date="2017-11" db="EMBL/GenBank/DDBJ databases">
        <title>Genome-resolved metagenomics identifies genetic mobility, metabolic interactions, and unexpected diversity in perchlorate-reducing communities.</title>
        <authorList>
            <person name="Barnum T.P."/>
            <person name="Figueroa I.A."/>
            <person name="Carlstrom C.I."/>
            <person name="Lucas L.N."/>
            <person name="Engelbrektson A.L."/>
            <person name="Coates J.D."/>
        </authorList>
    </citation>
    <scope>NUCLEOTIDE SEQUENCE [LARGE SCALE GENOMIC DNA]</scope>
    <source>
        <strain evidence="13">BM301</strain>
    </source>
</reference>
<dbReference type="STRING" id="1111735.GCA_000428045_01416"/>
<dbReference type="InterPro" id="IPR050298">
    <property type="entry name" value="Gram-neg_bact_OMP"/>
</dbReference>
<dbReference type="InterPro" id="IPR002299">
    <property type="entry name" value="Porin_Neis"/>
</dbReference>
<keyword evidence="7" id="KW-0406">Ion transport</keyword>
<evidence type="ECO:0000313" key="14">
    <source>
        <dbReference type="Proteomes" id="UP000235015"/>
    </source>
</evidence>
<keyword evidence="6 11" id="KW-0732">Signal</keyword>
<accession>A0A2N6CTP8</accession>
<keyword evidence="3" id="KW-0813">Transport</keyword>
<keyword evidence="4" id="KW-1134">Transmembrane beta strand</keyword>
<comment type="subcellular location">
    <subcellularLocation>
        <location evidence="1">Cell outer membrane</location>
        <topology evidence="1">Multi-pass membrane protein</topology>
    </subcellularLocation>
</comment>
<dbReference type="GO" id="GO:0046930">
    <property type="term" value="C:pore complex"/>
    <property type="evidence" value="ECO:0007669"/>
    <property type="project" value="UniProtKB-KW"/>
</dbReference>
<dbReference type="CDD" id="cd00342">
    <property type="entry name" value="gram_neg_porins"/>
    <property type="match status" value="1"/>
</dbReference>
<dbReference type="GO" id="GO:0015288">
    <property type="term" value="F:porin activity"/>
    <property type="evidence" value="ECO:0007669"/>
    <property type="project" value="UniProtKB-KW"/>
</dbReference>
<evidence type="ECO:0000256" key="5">
    <source>
        <dbReference type="ARBA" id="ARBA00022692"/>
    </source>
</evidence>
<proteinExistence type="predicted"/>
<dbReference type="InterPro" id="IPR023614">
    <property type="entry name" value="Porin_dom_sf"/>
</dbReference>
<comment type="caution">
    <text evidence="13">The sequence shown here is derived from an EMBL/GenBank/DDBJ whole genome shotgun (WGS) entry which is preliminary data.</text>
</comment>
<dbReference type="PANTHER" id="PTHR34501:SF9">
    <property type="entry name" value="MAJOR OUTER MEMBRANE PROTEIN P.IA"/>
    <property type="match status" value="1"/>
</dbReference>
<evidence type="ECO:0000256" key="4">
    <source>
        <dbReference type="ARBA" id="ARBA00022452"/>
    </source>
</evidence>
<dbReference type="SUPFAM" id="SSF56935">
    <property type="entry name" value="Porins"/>
    <property type="match status" value="1"/>
</dbReference>
<evidence type="ECO:0000256" key="1">
    <source>
        <dbReference type="ARBA" id="ARBA00004571"/>
    </source>
</evidence>
<name>A0A2N6CTP8_9GAMM</name>
<keyword evidence="10" id="KW-0998">Cell outer membrane</keyword>
<keyword evidence="9" id="KW-0472">Membrane</keyword>
<dbReference type="AlphaFoldDB" id="A0A2N6CTP8"/>
<protein>
    <recommendedName>
        <fullName evidence="12">Porin domain-containing protein</fullName>
    </recommendedName>
</protein>
<dbReference type="Proteomes" id="UP000235015">
    <property type="component" value="Unassembled WGS sequence"/>
</dbReference>
<evidence type="ECO:0000256" key="7">
    <source>
        <dbReference type="ARBA" id="ARBA00023065"/>
    </source>
</evidence>
<evidence type="ECO:0000256" key="6">
    <source>
        <dbReference type="ARBA" id="ARBA00022729"/>
    </source>
</evidence>
<dbReference type="GO" id="GO:0034220">
    <property type="term" value="P:monoatomic ion transmembrane transport"/>
    <property type="evidence" value="ECO:0007669"/>
    <property type="project" value="InterPro"/>
</dbReference>
<comment type="subunit">
    <text evidence="2">Homotrimer.</text>
</comment>
<evidence type="ECO:0000313" key="13">
    <source>
        <dbReference type="EMBL" id="PLX60542.1"/>
    </source>
</evidence>
<sequence length="325" mass="34172">MKKLLTIAIAAAVAAPMAVSAETTLYGRVDTALISTDNDTAGGDTWDVSTNSSRIGLKGSEDLGNGLKAIFQYEFGANTSEGGGYGDALNNRLGYVGLSGGFGTIAIGSQWTPYFGSVNKTDIMNLNPSAGALDGDSVDANANGHYLGLTRTGGAVAYVSPDFNGFSGKLALVMNDDRGTTTSDGLDAFNLSLDYNNGPLSVGFSYLDYDSATGGADRWGLAGKYNFGNFALIGQYEDMDDTVSGANDGASSFGIAAQAYFGNNTLSFEYGERDFDNNSADLDNWGISAHHSFSKMTRVYVDYQQQETAASVDESTFGVGIRHDF</sequence>
<dbReference type="PRINTS" id="PR00182">
    <property type="entry name" value="ECOLNEIPORIN"/>
</dbReference>
<feature type="signal peptide" evidence="11">
    <location>
        <begin position="1"/>
        <end position="21"/>
    </location>
</feature>
<evidence type="ECO:0000256" key="10">
    <source>
        <dbReference type="ARBA" id="ARBA00023237"/>
    </source>
</evidence>
<dbReference type="InterPro" id="IPR001702">
    <property type="entry name" value="Porin_Gram-ve"/>
</dbReference>
<dbReference type="RefSeq" id="WP_273440128.1">
    <property type="nucleotide sequence ID" value="NZ_PKUN01000023.1"/>
</dbReference>
<evidence type="ECO:0000259" key="12">
    <source>
        <dbReference type="Pfam" id="PF13609"/>
    </source>
</evidence>
<evidence type="ECO:0000256" key="2">
    <source>
        <dbReference type="ARBA" id="ARBA00011233"/>
    </source>
</evidence>
<keyword evidence="5" id="KW-0812">Transmembrane</keyword>
<feature type="chain" id="PRO_5014698135" description="Porin domain-containing protein" evidence="11">
    <location>
        <begin position="22"/>
        <end position="325"/>
    </location>
</feature>
<evidence type="ECO:0000256" key="3">
    <source>
        <dbReference type="ARBA" id="ARBA00022448"/>
    </source>
</evidence>
<gene>
    <name evidence="13" type="ORF">C0630_13865</name>
</gene>
<organism evidence="13 14">
    <name type="scientific">Sedimenticola selenatireducens</name>
    <dbReference type="NCBI Taxonomy" id="191960"/>
    <lineage>
        <taxon>Bacteria</taxon>
        <taxon>Pseudomonadati</taxon>
        <taxon>Pseudomonadota</taxon>
        <taxon>Gammaproteobacteria</taxon>
        <taxon>Chromatiales</taxon>
        <taxon>Sedimenticolaceae</taxon>
        <taxon>Sedimenticola</taxon>
    </lineage>
</organism>
<evidence type="ECO:0000256" key="11">
    <source>
        <dbReference type="SAM" id="SignalP"/>
    </source>
</evidence>
<dbReference type="EMBL" id="PKUN01000023">
    <property type="protein sequence ID" value="PLX60542.1"/>
    <property type="molecule type" value="Genomic_DNA"/>
</dbReference>
<dbReference type="InterPro" id="IPR033900">
    <property type="entry name" value="Gram_neg_porin_domain"/>
</dbReference>
<feature type="domain" description="Porin" evidence="12">
    <location>
        <begin position="8"/>
        <end position="308"/>
    </location>
</feature>